<dbReference type="EMBL" id="QREI01000002">
    <property type="protein sequence ID" value="REE25719.1"/>
    <property type="molecule type" value="Genomic_DNA"/>
</dbReference>
<dbReference type="Proteomes" id="UP000256919">
    <property type="component" value="Unassembled WGS sequence"/>
</dbReference>
<name>A0A3D9N1W8_9FLAO</name>
<accession>A0A3D9N1W8</accession>
<proteinExistence type="predicted"/>
<dbReference type="RefSeq" id="WP_115808699.1">
    <property type="nucleotide sequence ID" value="NZ_QREI01000002.1"/>
</dbReference>
<comment type="caution">
    <text evidence="1">The sequence shown here is derived from an EMBL/GenBank/DDBJ whole genome shotgun (WGS) entry which is preliminary data.</text>
</comment>
<gene>
    <name evidence="1" type="ORF">DFQ09_102310</name>
</gene>
<evidence type="ECO:0000313" key="1">
    <source>
        <dbReference type="EMBL" id="REE25719.1"/>
    </source>
</evidence>
<dbReference type="AlphaFoldDB" id="A0A3D9N1W8"/>
<protein>
    <submittedName>
        <fullName evidence="1">Uncharacterized protein</fullName>
    </submittedName>
</protein>
<organism evidence="1 2">
    <name type="scientific">Winogradskyella pacifica</name>
    <dbReference type="NCBI Taxonomy" id="664642"/>
    <lineage>
        <taxon>Bacteria</taxon>
        <taxon>Pseudomonadati</taxon>
        <taxon>Bacteroidota</taxon>
        <taxon>Flavobacteriia</taxon>
        <taxon>Flavobacteriales</taxon>
        <taxon>Flavobacteriaceae</taxon>
        <taxon>Winogradskyella</taxon>
    </lineage>
</organism>
<dbReference type="OrthoDB" id="2678579at2"/>
<sequence length="348" mass="40612">MVYLREIIKNNKTQISQYNNIETVAYLYASSTIQSIQIENINFELSPEETIALDGYLNKTDSFEKIISIISKPPIKGIDATSNIFKFAGLYLGAKEQLKDKLIERFKRGDIKEQFFLSKIEPSLKSSLIESQNIDLTNPFSVLVNKLFDINDVSEKNINKALTEIINNDLDIHTLLLLEDIENQLLEVKFISKNPEQVLRDIFYNFPNAVQKIIKNRRKGHPDFEINDEYDLQDILYVIIKSIFPKMRDEEVTPKQGIKSSRIDFILKEEKILIEVKMMKKNDSNEKDFIEQLKIDIESYHTSEWLDKLYCFVYDPFKKTKDVSNFKDLNGDRTKGDHNYNVEVIVVN</sequence>
<evidence type="ECO:0000313" key="2">
    <source>
        <dbReference type="Proteomes" id="UP000256919"/>
    </source>
</evidence>
<dbReference type="Pfam" id="PF18742">
    <property type="entry name" value="DpnII-MboI"/>
    <property type="match status" value="1"/>
</dbReference>
<reference evidence="1 2" key="1">
    <citation type="submission" date="2018-07" db="EMBL/GenBank/DDBJ databases">
        <title>Genomic Encyclopedia of Type Strains, Phase III (KMG-III): the genomes of soil and plant-associated and newly described type strains.</title>
        <authorList>
            <person name="Whitman W."/>
        </authorList>
    </citation>
    <scope>NUCLEOTIDE SEQUENCE [LARGE SCALE GENOMIC DNA]</scope>
    <source>
        <strain evidence="1 2">CECT 7948</strain>
    </source>
</reference>
<keyword evidence="2" id="KW-1185">Reference proteome</keyword>